<sequence length="424" mass="45972">MTVFFSFFSLLFLRVPIFIVLGATSIIYIFSTGNNGLFDSVPQRLFSGVDNFSLLAIPLFMLAGELMNYGGITSRLINFAKAIVGHYKGGLAYVNVVANTFLASILGSSLAQTAMMSRVMVPAMEKEGYQREFSTATTAAAAMLGPIIPPSMIFIIYSIHAETSIGRMFIAGIMPGILLALSFILFIIYYGHRHNLPKSDKQSLKQIRASFYQVIPALSVPVIIIVGILSGIFTATESAAIACLIAILAGALFYRELKLKELPKILINTATTTATVTLLIVTAKLFGLVLTFERIPQLITEWMVTLTDSPLVFLLIVNLFLLLVGMFLDGIASLILLSPILIPVAMAFNIDPIHLGVVMCLNIVIGSLTPPVGAGLFVASSIAEVKLETLVKAIWPFLAVSLVVLALITYFPQLILWLPNMVSL</sequence>
<evidence type="ECO:0000313" key="12">
    <source>
        <dbReference type="Proteomes" id="UP000235114"/>
    </source>
</evidence>
<dbReference type="InterPro" id="IPR004681">
    <property type="entry name" value="TRAP_DctM"/>
</dbReference>
<evidence type="ECO:0000256" key="3">
    <source>
        <dbReference type="ARBA" id="ARBA00022519"/>
    </source>
</evidence>
<proteinExistence type="predicted"/>
<evidence type="ECO:0000313" key="10">
    <source>
        <dbReference type="EMBL" id="PLR95363.1"/>
    </source>
</evidence>
<keyword evidence="6 7" id="KW-0472">Membrane</keyword>
<feature type="transmembrane region" description="Helical" evidence="7">
    <location>
        <begin position="52"/>
        <end position="72"/>
    </location>
</feature>
<keyword evidence="2" id="KW-1003">Cell membrane</keyword>
<evidence type="ECO:0000256" key="1">
    <source>
        <dbReference type="ARBA" id="ARBA00004429"/>
    </source>
</evidence>
<dbReference type="NCBIfam" id="TIGR00786">
    <property type="entry name" value="dctM"/>
    <property type="match status" value="1"/>
</dbReference>
<evidence type="ECO:0000313" key="9">
    <source>
        <dbReference type="EMBL" id="PLR83456.1"/>
    </source>
</evidence>
<keyword evidence="5 7" id="KW-1133">Transmembrane helix</keyword>
<accession>A0A2N5GMZ8</accession>
<reference evidence="10 12" key="2">
    <citation type="submission" date="2017-12" db="EMBL/GenBank/DDBJ databases">
        <title>Comparative Functional Genomics of Dry Heat Resistant strains isolated from the Viking Spacecraft.</title>
        <authorList>
            <person name="Seuylemezian A."/>
            <person name="Cooper K."/>
            <person name="Vaishampayan P."/>
        </authorList>
    </citation>
    <scope>NUCLEOTIDE SEQUENCE [LARGE SCALE GENOMIC DNA]</scope>
    <source>
        <strain evidence="10 12">ATCC 29669</strain>
    </source>
</reference>
<dbReference type="GO" id="GO:0022857">
    <property type="term" value="F:transmembrane transporter activity"/>
    <property type="evidence" value="ECO:0007669"/>
    <property type="project" value="TreeGrafter"/>
</dbReference>
<comment type="caution">
    <text evidence="9">The sequence shown here is derived from an EMBL/GenBank/DDBJ whole genome shotgun (WGS) entry which is preliminary data.</text>
</comment>
<protein>
    <submittedName>
        <fullName evidence="9">C4-dicarboxylate ABC transporter permease</fullName>
    </submittedName>
</protein>
<dbReference type="Proteomes" id="UP000235114">
    <property type="component" value="Unassembled WGS sequence"/>
</dbReference>
<feature type="transmembrane region" description="Helical" evidence="7">
    <location>
        <begin position="169"/>
        <end position="190"/>
    </location>
</feature>
<evidence type="ECO:0000256" key="6">
    <source>
        <dbReference type="ARBA" id="ARBA00023136"/>
    </source>
</evidence>
<evidence type="ECO:0000313" key="11">
    <source>
        <dbReference type="Proteomes" id="UP000234951"/>
    </source>
</evidence>
<feature type="transmembrane region" description="Helical" evidence="7">
    <location>
        <begin position="266"/>
        <end position="292"/>
    </location>
</feature>
<feature type="transmembrane region" description="Helical" evidence="7">
    <location>
        <begin position="394"/>
        <end position="418"/>
    </location>
</feature>
<feature type="domain" description="TRAP C4-dicarboxylate transport system permease DctM subunit" evidence="8">
    <location>
        <begin position="4"/>
        <end position="414"/>
    </location>
</feature>
<dbReference type="PANTHER" id="PTHR33362:SF2">
    <property type="entry name" value="TRAP TRANSPORTER LARGE PERMEASE PROTEIN"/>
    <property type="match status" value="1"/>
</dbReference>
<reference evidence="9 11" key="1">
    <citation type="submission" date="2017-11" db="EMBL/GenBank/DDBJ databases">
        <title>Comparitive Functional Genomics of Dry Heat Resistant strains isolated from the Viking Spacecraft.</title>
        <authorList>
            <person name="Seuylemezian A."/>
            <person name="Cooper K."/>
            <person name="Vaishampayan P."/>
        </authorList>
    </citation>
    <scope>NUCLEOTIDE SEQUENCE [LARGE SCALE GENOMIC DNA]</scope>
    <source>
        <strain evidence="9 11">M4.6</strain>
    </source>
</reference>
<keyword evidence="4 7" id="KW-0812">Transmembrane</keyword>
<feature type="transmembrane region" description="Helical" evidence="7">
    <location>
        <begin position="133"/>
        <end position="157"/>
    </location>
</feature>
<dbReference type="InterPro" id="IPR010656">
    <property type="entry name" value="DctM"/>
</dbReference>
<dbReference type="EMBL" id="PGVD01000039">
    <property type="protein sequence ID" value="PLR95363.1"/>
    <property type="molecule type" value="Genomic_DNA"/>
</dbReference>
<dbReference type="OrthoDB" id="9785600at2"/>
<comment type="subcellular location">
    <subcellularLocation>
        <location evidence="1">Cell inner membrane</location>
        <topology evidence="1">Multi-pass membrane protein</topology>
    </subcellularLocation>
</comment>
<evidence type="ECO:0000256" key="2">
    <source>
        <dbReference type="ARBA" id="ARBA00022475"/>
    </source>
</evidence>
<dbReference type="PANTHER" id="PTHR33362">
    <property type="entry name" value="SIALIC ACID TRAP TRANSPORTER PERMEASE PROTEIN SIAT-RELATED"/>
    <property type="match status" value="1"/>
</dbReference>
<dbReference type="Proteomes" id="UP000234951">
    <property type="component" value="Unassembled WGS sequence"/>
</dbReference>
<feature type="transmembrane region" description="Helical" evidence="7">
    <location>
        <begin position="238"/>
        <end position="254"/>
    </location>
</feature>
<feature type="transmembrane region" description="Helical" evidence="7">
    <location>
        <begin position="312"/>
        <end position="341"/>
    </location>
</feature>
<dbReference type="EMBL" id="PGVA01000020">
    <property type="protein sequence ID" value="PLR83456.1"/>
    <property type="molecule type" value="Genomic_DNA"/>
</dbReference>
<dbReference type="AlphaFoldDB" id="A0A2N5GMZ8"/>
<dbReference type="Pfam" id="PF06808">
    <property type="entry name" value="DctM"/>
    <property type="match status" value="1"/>
</dbReference>
<dbReference type="GO" id="GO:0005886">
    <property type="term" value="C:plasma membrane"/>
    <property type="evidence" value="ECO:0007669"/>
    <property type="project" value="UniProtKB-SubCell"/>
</dbReference>
<gene>
    <name evidence="9" type="ORF">CU635_09170</name>
    <name evidence="10" type="ORF">CVD25_14965</name>
</gene>
<organism evidence="9 11">
    <name type="scientific">Bacillus canaveralius</name>
    <dbReference type="NCBI Taxonomy" id="1403243"/>
    <lineage>
        <taxon>Bacteria</taxon>
        <taxon>Bacillati</taxon>
        <taxon>Bacillota</taxon>
        <taxon>Bacilli</taxon>
        <taxon>Bacillales</taxon>
        <taxon>Bacillaceae</taxon>
        <taxon>Bacillus</taxon>
    </lineage>
</organism>
<feature type="transmembrane region" description="Helical" evidence="7">
    <location>
        <begin position="92"/>
        <end position="112"/>
    </location>
</feature>
<keyword evidence="3" id="KW-0997">Cell inner membrane</keyword>
<evidence type="ECO:0000256" key="7">
    <source>
        <dbReference type="SAM" id="Phobius"/>
    </source>
</evidence>
<keyword evidence="12" id="KW-1185">Reference proteome</keyword>
<feature type="transmembrane region" description="Helical" evidence="7">
    <location>
        <begin position="211"/>
        <end position="232"/>
    </location>
</feature>
<evidence type="ECO:0000259" key="8">
    <source>
        <dbReference type="Pfam" id="PF06808"/>
    </source>
</evidence>
<dbReference type="RefSeq" id="WP_101577069.1">
    <property type="nucleotide sequence ID" value="NZ_PGVA01000020.1"/>
</dbReference>
<name>A0A2N5GMZ8_9BACI</name>
<evidence type="ECO:0000256" key="5">
    <source>
        <dbReference type="ARBA" id="ARBA00022989"/>
    </source>
</evidence>
<feature type="transmembrane region" description="Helical" evidence="7">
    <location>
        <begin position="353"/>
        <end position="382"/>
    </location>
</feature>
<evidence type="ECO:0000256" key="4">
    <source>
        <dbReference type="ARBA" id="ARBA00022692"/>
    </source>
</evidence>
<feature type="transmembrane region" description="Helical" evidence="7">
    <location>
        <begin position="6"/>
        <end position="31"/>
    </location>
</feature>
<dbReference type="PIRSF" id="PIRSF006066">
    <property type="entry name" value="HI0050"/>
    <property type="match status" value="1"/>
</dbReference>